<protein>
    <submittedName>
        <fullName evidence="4">NAD(P)-binding protein</fullName>
    </submittedName>
</protein>
<keyword evidence="1" id="KW-0560">Oxidoreductase</keyword>
<keyword evidence="2" id="KW-0503">Monooxygenase</keyword>
<dbReference type="SUPFAM" id="SSF51905">
    <property type="entry name" value="FAD/NAD(P)-binding domain"/>
    <property type="match status" value="1"/>
</dbReference>
<evidence type="ECO:0000313" key="5">
    <source>
        <dbReference type="Proteomes" id="UP000523447"/>
    </source>
</evidence>
<comment type="similarity">
    <text evidence="3">Belongs to the flavin-dependent halogenase family. Bacterial tryptophan halogenase subfamily.</text>
</comment>
<proteinExistence type="inferred from homology"/>
<dbReference type="PANTHER" id="PTHR43747">
    <property type="entry name" value="FAD-BINDING PROTEIN"/>
    <property type="match status" value="1"/>
</dbReference>
<reference evidence="4 5" key="1">
    <citation type="submission" date="2020-04" db="EMBL/GenBank/DDBJ databases">
        <title>MicrobeNet Type strains.</title>
        <authorList>
            <person name="Nicholson A.C."/>
        </authorList>
    </citation>
    <scope>NUCLEOTIDE SEQUENCE [LARGE SCALE GENOMIC DNA]</scope>
    <source>
        <strain evidence="4 5">DSM 44445</strain>
    </source>
</reference>
<dbReference type="InterPro" id="IPR050816">
    <property type="entry name" value="Flavin-dep_Halogenase_NPB"/>
</dbReference>
<evidence type="ECO:0000313" key="4">
    <source>
        <dbReference type="EMBL" id="NKY84031.1"/>
    </source>
</evidence>
<dbReference type="Pfam" id="PF13450">
    <property type="entry name" value="NAD_binding_8"/>
    <property type="match status" value="1"/>
</dbReference>
<dbReference type="PANTHER" id="PTHR43747:SF5">
    <property type="entry name" value="FAD-BINDING DOMAIN-CONTAINING PROTEIN"/>
    <property type="match status" value="1"/>
</dbReference>
<dbReference type="RefSeq" id="WP_040716677.1">
    <property type="nucleotide sequence ID" value="NZ_CAWPHS010000001.1"/>
</dbReference>
<organism evidence="4 5">
    <name type="scientific">Nocardia veterana</name>
    <dbReference type="NCBI Taxonomy" id="132249"/>
    <lineage>
        <taxon>Bacteria</taxon>
        <taxon>Bacillati</taxon>
        <taxon>Actinomycetota</taxon>
        <taxon>Actinomycetes</taxon>
        <taxon>Mycobacteriales</taxon>
        <taxon>Nocardiaceae</taxon>
        <taxon>Nocardia</taxon>
    </lineage>
</organism>
<dbReference type="InterPro" id="IPR036188">
    <property type="entry name" value="FAD/NAD-bd_sf"/>
</dbReference>
<dbReference type="GO" id="GO:0004497">
    <property type="term" value="F:monooxygenase activity"/>
    <property type="evidence" value="ECO:0007669"/>
    <property type="project" value="UniProtKB-KW"/>
</dbReference>
<dbReference type="Gene3D" id="3.50.50.60">
    <property type="entry name" value="FAD/NAD(P)-binding domain"/>
    <property type="match status" value="1"/>
</dbReference>
<name>A0A7X6LTZ0_9NOCA</name>
<dbReference type="Pfam" id="PF04820">
    <property type="entry name" value="Trp_halogenase"/>
    <property type="match status" value="1"/>
</dbReference>
<evidence type="ECO:0000256" key="1">
    <source>
        <dbReference type="ARBA" id="ARBA00023002"/>
    </source>
</evidence>
<sequence length="584" mass="65300">MTTTPEAEQTFDVAVVGGGIGGAALAAILARHGVRVVIVEAGGHPRFAIGESTVPETIMGLRNLARRYDVPELENLSSHGQLRRKVSAASGVKRNFGFAYHRPGEPFRPEECTQYPTWGPPLGPDSHFFRQDIDAYVYRIALSYGAVGLTYTPVTDVEFDDSGVTVHTAGATRIRARYLVDAGGMRSVLGEVLGLRTEPPYRTRTRTIFSHFTGVRPFDELAGPRRRHGMPSPFSQGTLHHLFPGGWVWVIPFDNHPDSTSGLCSVGLSLDIDRYPHDPDESPEAEFWSHIRTLPTVHRQLENARAVRPYMSNARNQFASTRVVGDRWCLLPHASDFIDPLFSSGLAVTVMALNALGHRLIDAVRDDDFRRERFEYLETWVKRSFDYYDKLVGYSYVAFDDFELWNAWFRVWTIGTLYGVNGQMQAGFDFDRTHNTLAFDALEQAPYRGVQAIDNPDCARLFDTACAAMQEYRDKEITVGQACGRIYAALADSGLSPDFWHTLDPARRCPSGPFTLASMTRILLWGKYRSPESVRGRYFTGGFDIVVPSAGAYYGRELAGGLGTAYRGLRDMVAAGNRDWRRRN</sequence>
<gene>
    <name evidence="4" type="ORF">HGA07_00110</name>
</gene>
<comment type="caution">
    <text evidence="4">The sequence shown here is derived from an EMBL/GenBank/DDBJ whole genome shotgun (WGS) entry which is preliminary data.</text>
</comment>
<evidence type="ECO:0000256" key="3">
    <source>
        <dbReference type="ARBA" id="ARBA00038396"/>
    </source>
</evidence>
<accession>A0A7X6LTZ0</accession>
<dbReference type="PRINTS" id="PR00420">
    <property type="entry name" value="RNGMNOXGNASE"/>
</dbReference>
<evidence type="ECO:0000256" key="2">
    <source>
        <dbReference type="ARBA" id="ARBA00023033"/>
    </source>
</evidence>
<dbReference type="AlphaFoldDB" id="A0A7X6LTZ0"/>
<dbReference type="Proteomes" id="UP000523447">
    <property type="component" value="Unassembled WGS sequence"/>
</dbReference>
<keyword evidence="5" id="KW-1185">Reference proteome</keyword>
<dbReference type="InterPro" id="IPR006905">
    <property type="entry name" value="Flavin_halogenase"/>
</dbReference>
<dbReference type="EMBL" id="JAAXPE010000001">
    <property type="protein sequence ID" value="NKY84031.1"/>
    <property type="molecule type" value="Genomic_DNA"/>
</dbReference>